<evidence type="ECO:0000256" key="1">
    <source>
        <dbReference type="ARBA" id="ARBA00003257"/>
    </source>
</evidence>
<dbReference type="EMBL" id="GFAH01000354">
    <property type="protein sequence ID" value="JAV48035.1"/>
    <property type="molecule type" value="Transcribed_RNA"/>
</dbReference>
<keyword evidence="10 17" id="KW-0249">Electron transport</keyword>
<evidence type="ECO:0000256" key="17">
    <source>
        <dbReference type="RuleBase" id="RU003297"/>
    </source>
</evidence>
<evidence type="ECO:0000259" key="18">
    <source>
        <dbReference type="Pfam" id="PF00361"/>
    </source>
</evidence>
<sequence>MMKYLIFLFLMPVALMNWEILTISFFVLTFMGILNIYKYYSMELSNIFMYSDLMSDVLMLLSFWICPLMLISNLIFNKSSSNNKEFAIMVWASGVFLTLSFKSMNLMLFYISFETVIIPTLMLVIGWGNQPERLQAGIYLLFYTLGASLPLLVAFMFMNSMSFSSMFPFLFFSNKFMFSTHWAMIFILAFLVKLPMFLLHLWLPKAHVEAPIAGSMILAAILLKLGGYGILRMIPLLIPQMLKLSNFMISMGLLGASLTSIICLLQNDMKALVAYSSVCHMGMLLAGMMTQSWWGISGSLAMMISHGLCSSALFCLVNMMYERSSSRSMIISRGMLSIYPSLMLWWFLLSVNNMAAPPSMNLFSEITLMISVISWSNFNIIPIMIISFFSALYSLMLFSISNHGKKWTMLAFSTPSQREFLILILHWLPLNALIIKMDLWMSWTCLNSLTKMLDCGTKDIP</sequence>
<keyword evidence="15 17" id="KW-0472">Membrane</keyword>
<feature type="domain" description="NADH:quinone oxidoreductase/Mrp antiporter transmembrane" evidence="18">
    <location>
        <begin position="103"/>
        <end position="389"/>
    </location>
</feature>
<reference evidence="20" key="1">
    <citation type="submission" date="2016-11" db="EMBL/GenBank/DDBJ databases">
        <title>Venom-gland transcriptomics and venom proteomics of the black-back scorpion (Hadrurus spadix) reveal detectability challenges and an unexplored realm of animal toxin diversity.</title>
        <authorList>
            <person name="Rokyta D.R."/>
            <person name="Ward M.J."/>
        </authorList>
    </citation>
    <scope>NUCLEOTIDE SEQUENCE</scope>
    <source>
        <tissue evidence="20">Venom gland</tissue>
    </source>
</reference>
<evidence type="ECO:0000256" key="9">
    <source>
        <dbReference type="ARBA" id="ARBA00022967"/>
    </source>
</evidence>
<evidence type="ECO:0000256" key="5">
    <source>
        <dbReference type="ARBA" id="ARBA00021006"/>
    </source>
</evidence>
<proteinExistence type="inferred from homology"/>
<dbReference type="PANTHER" id="PTHR43507">
    <property type="entry name" value="NADH-UBIQUINONE OXIDOREDUCTASE CHAIN 4"/>
    <property type="match status" value="1"/>
</dbReference>
<evidence type="ECO:0000259" key="19">
    <source>
        <dbReference type="Pfam" id="PF01059"/>
    </source>
</evidence>
<keyword evidence="8 17" id="KW-0812">Transmembrane</keyword>
<comment type="catalytic activity">
    <reaction evidence="16 17">
        <text>a ubiquinone + NADH + 5 H(+)(in) = a ubiquinol + NAD(+) + 4 H(+)(out)</text>
        <dbReference type="Rhea" id="RHEA:29091"/>
        <dbReference type="Rhea" id="RHEA-COMP:9565"/>
        <dbReference type="Rhea" id="RHEA-COMP:9566"/>
        <dbReference type="ChEBI" id="CHEBI:15378"/>
        <dbReference type="ChEBI" id="CHEBI:16389"/>
        <dbReference type="ChEBI" id="CHEBI:17976"/>
        <dbReference type="ChEBI" id="CHEBI:57540"/>
        <dbReference type="ChEBI" id="CHEBI:57945"/>
        <dbReference type="EC" id="7.1.1.2"/>
    </reaction>
</comment>
<feature type="transmembrane region" description="Helical" evidence="17">
    <location>
        <begin position="107"/>
        <end position="128"/>
    </location>
</feature>
<dbReference type="PRINTS" id="PR01437">
    <property type="entry name" value="NUOXDRDTASE4"/>
</dbReference>
<dbReference type="GO" id="GO:0042773">
    <property type="term" value="P:ATP synthesis coupled electron transport"/>
    <property type="evidence" value="ECO:0007669"/>
    <property type="project" value="InterPro"/>
</dbReference>
<comment type="function">
    <text evidence="1">Core subunit of the mitochondrial membrane respiratory chain NADH dehydrogenase (Complex I) that is believed to belong to the minimal assembly required for catalysis. Complex I functions in the transfer of electrons from NADH to the respiratory chain. The immediate electron acceptor for the enzyme is believed to be ubiquinone.</text>
</comment>
<protein>
    <recommendedName>
        <fullName evidence="5 17">NADH-ubiquinone oxidoreductase chain 4</fullName>
        <ecNumber evidence="4 17">7.1.1.2</ecNumber>
    </recommendedName>
</protein>
<dbReference type="AlphaFoldDB" id="A0A1W7RA56"/>
<evidence type="ECO:0000256" key="3">
    <source>
        <dbReference type="ARBA" id="ARBA00009025"/>
    </source>
</evidence>
<name>A0A1W7RA56_9SCOR</name>
<feature type="transmembrane region" description="Helical" evidence="17">
    <location>
        <begin position="181"/>
        <end position="203"/>
    </location>
</feature>
<feature type="transmembrane region" description="Helical" evidence="17">
    <location>
        <begin position="215"/>
        <end position="238"/>
    </location>
</feature>
<dbReference type="EC" id="7.1.1.2" evidence="4 17"/>
<dbReference type="InterPro" id="IPR003918">
    <property type="entry name" value="NADH_UbQ_OxRdtase"/>
</dbReference>
<evidence type="ECO:0000313" key="20">
    <source>
        <dbReference type="EMBL" id="JAV48035.1"/>
    </source>
</evidence>
<keyword evidence="9" id="KW-1278">Translocase</keyword>
<dbReference type="InterPro" id="IPR001750">
    <property type="entry name" value="ND/Mrp_TM"/>
</dbReference>
<evidence type="ECO:0000256" key="11">
    <source>
        <dbReference type="ARBA" id="ARBA00022989"/>
    </source>
</evidence>
<dbReference type="GO" id="GO:0003954">
    <property type="term" value="F:NADH dehydrogenase activity"/>
    <property type="evidence" value="ECO:0007669"/>
    <property type="project" value="TreeGrafter"/>
</dbReference>
<comment type="similarity">
    <text evidence="3 17">Belongs to the complex I subunit 4 family.</text>
</comment>
<keyword evidence="12 17" id="KW-0520">NAD</keyword>
<keyword evidence="14 17" id="KW-0496">Mitochondrion</keyword>
<comment type="function">
    <text evidence="17">Core subunit of the mitochondrial membrane respiratory chain NADH dehydrogenase (Complex I) which catalyzes electron transfer from NADH through the respiratory chain, using ubiquinone as an electron acceptor. Essential for the catalytic activity and assembly of complex I.</text>
</comment>
<feature type="transmembrane region" description="Helical" evidence="17">
    <location>
        <begin position="380"/>
        <end position="400"/>
    </location>
</feature>
<keyword evidence="6 17" id="KW-0813">Transport</keyword>
<dbReference type="PANTHER" id="PTHR43507:SF20">
    <property type="entry name" value="NADH-UBIQUINONE OXIDOREDUCTASE CHAIN 4"/>
    <property type="match status" value="1"/>
</dbReference>
<dbReference type="Pfam" id="PF01059">
    <property type="entry name" value="Oxidored_q5_N"/>
    <property type="match status" value="1"/>
</dbReference>
<evidence type="ECO:0000256" key="6">
    <source>
        <dbReference type="ARBA" id="ARBA00022448"/>
    </source>
</evidence>
<evidence type="ECO:0000256" key="7">
    <source>
        <dbReference type="ARBA" id="ARBA00022660"/>
    </source>
</evidence>
<evidence type="ECO:0000256" key="12">
    <source>
        <dbReference type="ARBA" id="ARBA00023027"/>
    </source>
</evidence>
<feature type="transmembrane region" description="Helical" evidence="17">
    <location>
        <begin position="300"/>
        <end position="321"/>
    </location>
</feature>
<feature type="transmembrane region" description="Helical" evidence="17">
    <location>
        <begin position="57"/>
        <end position="76"/>
    </location>
</feature>
<dbReference type="GO" id="GO:0048039">
    <property type="term" value="F:ubiquinone binding"/>
    <property type="evidence" value="ECO:0007669"/>
    <property type="project" value="TreeGrafter"/>
</dbReference>
<feature type="domain" description="NADH:ubiquinone oxidoreductase chain 4 N-terminal" evidence="19">
    <location>
        <begin position="1"/>
        <end position="99"/>
    </location>
</feature>
<evidence type="ECO:0000256" key="15">
    <source>
        <dbReference type="ARBA" id="ARBA00023136"/>
    </source>
</evidence>
<dbReference type="GO" id="GO:0008137">
    <property type="term" value="F:NADH dehydrogenase (ubiquinone) activity"/>
    <property type="evidence" value="ECO:0007669"/>
    <property type="project" value="UniProtKB-UniRule"/>
</dbReference>
<evidence type="ECO:0000256" key="16">
    <source>
        <dbReference type="ARBA" id="ARBA00049551"/>
    </source>
</evidence>
<evidence type="ECO:0000256" key="2">
    <source>
        <dbReference type="ARBA" id="ARBA00004225"/>
    </source>
</evidence>
<dbReference type="GO" id="GO:0015990">
    <property type="term" value="P:electron transport coupled proton transport"/>
    <property type="evidence" value="ECO:0007669"/>
    <property type="project" value="TreeGrafter"/>
</dbReference>
<evidence type="ECO:0000256" key="14">
    <source>
        <dbReference type="ARBA" id="ARBA00023128"/>
    </source>
</evidence>
<dbReference type="GO" id="GO:0031966">
    <property type="term" value="C:mitochondrial membrane"/>
    <property type="evidence" value="ECO:0007669"/>
    <property type="project" value="UniProtKB-SubCell"/>
</dbReference>
<feature type="transmembrane region" description="Helical" evidence="17">
    <location>
        <begin position="140"/>
        <end position="161"/>
    </location>
</feature>
<dbReference type="InterPro" id="IPR000260">
    <property type="entry name" value="NADH4_N"/>
</dbReference>
<feature type="transmembrane region" description="Helical" evidence="17">
    <location>
        <begin position="420"/>
        <end position="443"/>
    </location>
</feature>
<evidence type="ECO:0000256" key="4">
    <source>
        <dbReference type="ARBA" id="ARBA00012944"/>
    </source>
</evidence>
<evidence type="ECO:0000256" key="10">
    <source>
        <dbReference type="ARBA" id="ARBA00022982"/>
    </source>
</evidence>
<evidence type="ECO:0000256" key="8">
    <source>
        <dbReference type="ARBA" id="ARBA00022692"/>
    </source>
</evidence>
<geneLocation type="mitochondrion" evidence="20"/>
<evidence type="ECO:0000256" key="13">
    <source>
        <dbReference type="ARBA" id="ARBA00023075"/>
    </source>
</evidence>
<dbReference type="Pfam" id="PF00361">
    <property type="entry name" value="Proton_antipo_M"/>
    <property type="match status" value="1"/>
</dbReference>
<accession>A0A1W7RA56</accession>
<organism evidence="20">
    <name type="scientific">Hadrurus spadix</name>
    <dbReference type="NCBI Taxonomy" id="141984"/>
    <lineage>
        <taxon>Eukaryota</taxon>
        <taxon>Metazoa</taxon>
        <taxon>Ecdysozoa</taxon>
        <taxon>Arthropoda</taxon>
        <taxon>Chelicerata</taxon>
        <taxon>Arachnida</taxon>
        <taxon>Scorpiones</taxon>
        <taxon>Iurida</taxon>
        <taxon>Iuroidea</taxon>
        <taxon>Hadrurus</taxon>
    </lineage>
</organism>
<keyword evidence="11 17" id="KW-1133">Transmembrane helix</keyword>
<feature type="transmembrane region" description="Helical" evidence="17">
    <location>
        <begin position="272"/>
        <end position="294"/>
    </location>
</feature>
<feature type="transmembrane region" description="Helical" evidence="17">
    <location>
        <begin position="7"/>
        <end position="37"/>
    </location>
</feature>
<comment type="subcellular location">
    <subcellularLocation>
        <location evidence="2 17">Mitochondrion membrane</location>
        <topology evidence="2 17">Multi-pass membrane protein</topology>
    </subcellularLocation>
</comment>
<feature type="transmembrane region" description="Helical" evidence="17">
    <location>
        <begin position="244"/>
        <end position="265"/>
    </location>
</feature>
<keyword evidence="13 17" id="KW-0830">Ubiquinone</keyword>
<keyword evidence="7 17" id="KW-0679">Respiratory chain</keyword>